<dbReference type="PANTHER" id="PTHR44688:SF16">
    <property type="entry name" value="DNA-BINDING TRANSCRIPTIONAL ACTIVATOR DEVR_DOSR"/>
    <property type="match status" value="1"/>
</dbReference>
<comment type="caution">
    <text evidence="5">The sequence shown here is derived from an EMBL/GenBank/DDBJ whole genome shotgun (WGS) entry which is preliminary data.</text>
</comment>
<dbReference type="OrthoDB" id="7053960at2"/>
<dbReference type="PANTHER" id="PTHR44688">
    <property type="entry name" value="DNA-BINDING TRANSCRIPTIONAL ACTIVATOR DEVR_DOSR"/>
    <property type="match status" value="1"/>
</dbReference>
<dbReference type="InterPro" id="IPR000792">
    <property type="entry name" value="Tscrpt_reg_LuxR_C"/>
</dbReference>
<dbReference type="CDD" id="cd06170">
    <property type="entry name" value="LuxR_C_like"/>
    <property type="match status" value="1"/>
</dbReference>
<evidence type="ECO:0000313" key="5">
    <source>
        <dbReference type="EMBL" id="TPH12126.1"/>
    </source>
</evidence>
<dbReference type="AlphaFoldDB" id="A0A502KL14"/>
<keyword evidence="6" id="KW-1185">Reference proteome</keyword>
<evidence type="ECO:0000313" key="6">
    <source>
        <dbReference type="Proteomes" id="UP000315303"/>
    </source>
</evidence>
<dbReference type="Gene3D" id="1.10.10.10">
    <property type="entry name" value="Winged helix-like DNA-binding domain superfamily/Winged helix DNA-binding domain"/>
    <property type="match status" value="1"/>
</dbReference>
<evidence type="ECO:0000256" key="1">
    <source>
        <dbReference type="ARBA" id="ARBA00023015"/>
    </source>
</evidence>
<dbReference type="Pfam" id="PF00196">
    <property type="entry name" value="GerE"/>
    <property type="match status" value="1"/>
</dbReference>
<organism evidence="5 6">
    <name type="scientific">Litorilituus lipolyticus</name>
    <dbReference type="NCBI Taxonomy" id="2491017"/>
    <lineage>
        <taxon>Bacteria</taxon>
        <taxon>Pseudomonadati</taxon>
        <taxon>Pseudomonadota</taxon>
        <taxon>Gammaproteobacteria</taxon>
        <taxon>Alteromonadales</taxon>
        <taxon>Colwelliaceae</taxon>
        <taxon>Litorilituus</taxon>
    </lineage>
</organism>
<evidence type="ECO:0000259" key="4">
    <source>
        <dbReference type="PROSITE" id="PS50043"/>
    </source>
</evidence>
<name>A0A502KL14_9GAMM</name>
<dbReference type="GO" id="GO:0006355">
    <property type="term" value="P:regulation of DNA-templated transcription"/>
    <property type="evidence" value="ECO:0007669"/>
    <property type="project" value="InterPro"/>
</dbReference>
<dbReference type="SUPFAM" id="SSF46894">
    <property type="entry name" value="C-terminal effector domain of the bipartite response regulators"/>
    <property type="match status" value="1"/>
</dbReference>
<dbReference type="Proteomes" id="UP000315303">
    <property type="component" value="Unassembled WGS sequence"/>
</dbReference>
<keyword evidence="3" id="KW-0804">Transcription</keyword>
<keyword evidence="2" id="KW-0238">DNA-binding</keyword>
<protein>
    <submittedName>
        <fullName evidence="5">LuxR family transcriptional regulator</fullName>
    </submittedName>
</protein>
<feature type="domain" description="HTH luxR-type" evidence="4">
    <location>
        <begin position="253"/>
        <end position="318"/>
    </location>
</feature>
<proteinExistence type="predicted"/>
<evidence type="ECO:0000256" key="2">
    <source>
        <dbReference type="ARBA" id="ARBA00023125"/>
    </source>
</evidence>
<accession>A0A502KL14</accession>
<dbReference type="GO" id="GO:0003677">
    <property type="term" value="F:DNA binding"/>
    <property type="evidence" value="ECO:0007669"/>
    <property type="project" value="UniProtKB-KW"/>
</dbReference>
<evidence type="ECO:0000256" key="3">
    <source>
        <dbReference type="ARBA" id="ARBA00023163"/>
    </source>
</evidence>
<dbReference type="PROSITE" id="PS50043">
    <property type="entry name" value="HTH_LUXR_2"/>
    <property type="match status" value="1"/>
</dbReference>
<keyword evidence="1" id="KW-0805">Transcription regulation</keyword>
<dbReference type="RefSeq" id="WP_140605657.1">
    <property type="nucleotide sequence ID" value="NZ_SAWY01000041.1"/>
</dbReference>
<dbReference type="SMART" id="SM00421">
    <property type="entry name" value="HTH_LUXR"/>
    <property type="match status" value="1"/>
</dbReference>
<dbReference type="InterPro" id="IPR016032">
    <property type="entry name" value="Sig_transdc_resp-reg_C-effctor"/>
</dbReference>
<reference evidence="5 6" key="1">
    <citation type="submission" date="2019-01" db="EMBL/GenBank/DDBJ databases">
        <title>Litorilituus lipolytica sp. nov., isolated from intertidal sand of the Yellow Sea in China.</title>
        <authorList>
            <person name="Liu A."/>
        </authorList>
    </citation>
    <scope>NUCLEOTIDE SEQUENCE [LARGE SCALE GENOMIC DNA]</scope>
    <source>
        <strain evidence="5 6">RZ04</strain>
    </source>
</reference>
<dbReference type="EMBL" id="SAWY01000041">
    <property type="protein sequence ID" value="TPH12126.1"/>
    <property type="molecule type" value="Genomic_DNA"/>
</dbReference>
<dbReference type="InterPro" id="IPR036388">
    <property type="entry name" value="WH-like_DNA-bd_sf"/>
</dbReference>
<gene>
    <name evidence="5" type="ORF">EPA86_17380</name>
</gene>
<dbReference type="PRINTS" id="PR00038">
    <property type="entry name" value="HTHLUXR"/>
</dbReference>
<sequence>MTDKLSANEFISQLYCKANDIPLADFATWALDLLQQIIPFDGAIWGTGHTSTEQFHTQTTVDVSPEIFATLKKHVDINPIFETLLSTTGKAVDMADVLSDKHFYQSTIYKECFQPFGIERILSSIHIDDRSGIFTLLTLYRYDREQGFTTQEKSLQNSLLFHLIKAFSHRQLLALNENTVVSKKELSCALCDNQGIYHAVEASFLNIVEQHQHFNKQQAFPMSLFTDKNQTSFDNLHFVKEKFGDLYRISVRMKNPADDLSAREKQVVAGICQGSTFKQIAKELNLSPSTVSNHLYRIYDKLNIHSRSELVALVQPTSPN</sequence>